<keyword evidence="3" id="KW-1185">Reference proteome</keyword>
<keyword evidence="1" id="KW-0472">Membrane</keyword>
<accession>A0A8J2NWY6</accession>
<keyword evidence="1" id="KW-0812">Transmembrane</keyword>
<feature type="transmembrane region" description="Helical" evidence="1">
    <location>
        <begin position="106"/>
        <end position="124"/>
    </location>
</feature>
<comment type="caution">
    <text evidence="2">The sequence shown here is derived from an EMBL/GenBank/DDBJ whole genome shotgun (WGS) entry which is preliminary data.</text>
</comment>
<proteinExistence type="predicted"/>
<organism evidence="2 3">
    <name type="scientific">Allacma fusca</name>
    <dbReference type="NCBI Taxonomy" id="39272"/>
    <lineage>
        <taxon>Eukaryota</taxon>
        <taxon>Metazoa</taxon>
        <taxon>Ecdysozoa</taxon>
        <taxon>Arthropoda</taxon>
        <taxon>Hexapoda</taxon>
        <taxon>Collembola</taxon>
        <taxon>Symphypleona</taxon>
        <taxon>Sminthuridae</taxon>
        <taxon>Allacma</taxon>
    </lineage>
</organism>
<dbReference type="AlphaFoldDB" id="A0A8J2NWY6"/>
<gene>
    <name evidence="2" type="ORF">AFUS01_LOCUS18218</name>
</gene>
<protein>
    <submittedName>
        <fullName evidence="2">Uncharacterized protein</fullName>
    </submittedName>
</protein>
<sequence>MQDLKTIRRNFLKQSLDLSFLTICLLSYTYQCQITGSAQPCEQASEEHLIFVSRGDNFCFVRMAREEIPLASLNESIERRNNNPRNRLNQGRSCCIQRASTVTISFYFLAIVIFVSAVSYYTYINCKCLNELVSPATYYSVRPTPFNEFIW</sequence>
<evidence type="ECO:0000313" key="2">
    <source>
        <dbReference type="EMBL" id="CAG7729513.1"/>
    </source>
</evidence>
<reference evidence="2" key="1">
    <citation type="submission" date="2021-06" db="EMBL/GenBank/DDBJ databases">
        <authorList>
            <person name="Hodson N. C."/>
            <person name="Mongue J. A."/>
            <person name="Jaron S. K."/>
        </authorList>
    </citation>
    <scope>NUCLEOTIDE SEQUENCE</scope>
</reference>
<evidence type="ECO:0000256" key="1">
    <source>
        <dbReference type="SAM" id="Phobius"/>
    </source>
</evidence>
<evidence type="ECO:0000313" key="3">
    <source>
        <dbReference type="Proteomes" id="UP000708208"/>
    </source>
</evidence>
<name>A0A8J2NWY6_9HEXA</name>
<keyword evidence="1" id="KW-1133">Transmembrane helix</keyword>
<dbReference type="Proteomes" id="UP000708208">
    <property type="component" value="Unassembled WGS sequence"/>
</dbReference>
<dbReference type="EMBL" id="CAJVCH010179519">
    <property type="protein sequence ID" value="CAG7729513.1"/>
    <property type="molecule type" value="Genomic_DNA"/>
</dbReference>